<proteinExistence type="predicted"/>
<name>A0A518A149_9PLAN</name>
<dbReference type="EMBL" id="CP037421">
    <property type="protein sequence ID" value="QDT25450.1"/>
    <property type="molecule type" value="Genomic_DNA"/>
</dbReference>
<accession>A0A518A149</accession>
<protein>
    <submittedName>
        <fullName evidence="1">NADH:ubiquinone oxidoreductase subunit M</fullName>
    </submittedName>
</protein>
<dbReference type="Proteomes" id="UP000315647">
    <property type="component" value="Chromosome"/>
</dbReference>
<accession>A0A517Q1E4</accession>
<sequence length="536" mass="58801">MDSFLNSLIAFSPVLLVVMPVAGACFGLGSAKLGLEFNRWTTFSNTLVSCLILTLVLFAPEIQGTGPTRIISITLKLPVLSTAGPDAATPRNFQWGLDALSAWFLLLITCLWPMLVYFSDRLTKVSWLHYFLLLILQAMLAGLLISHDVISFVTFLFLTTVCTLCLLRIWNGSRAKSVFESTMYLQFLGDTLILTGLVLAATSFSWMQGVLLEAPQPLTFQFDALFRESMSDVSLYPLAEAYWSTSAPWILLTLLAGFAIKGFLFPAYYGMSQWLSLQKERTVSPSVMTGWSLILLTVISKMSLYGMLRCLVPLQQSVSGSLYSLLAFWGMIGFLISALLVCVRRDLLQVVVWFLVGQAALTFTILSAAEEVVSYFALLNVIQGLAAGTLLLVIPFLTPESEYKADRVLRWLGWLSLLTLIGAPGLGGFTAFFAFLWSLTDQHLLLALGYLLGTLLFNLALIRGGWQLLRSSDSTAAITDTKTAPAEKRALVWLAVGPAVLLIVSLGITPAYLLERTLFPLISFQAAPVAEAASEE</sequence>
<keyword evidence="1" id="KW-0830">Ubiquinone</keyword>
<organism evidence="1 2">
    <name type="scientific">Gimesia panareensis</name>
    <dbReference type="NCBI Taxonomy" id="2527978"/>
    <lineage>
        <taxon>Bacteria</taxon>
        <taxon>Pseudomonadati</taxon>
        <taxon>Planctomycetota</taxon>
        <taxon>Planctomycetia</taxon>
        <taxon>Planctomycetales</taxon>
        <taxon>Planctomycetaceae</taxon>
        <taxon>Gimesia</taxon>
    </lineage>
</organism>
<dbReference type="RefSeq" id="WP_145104101.1">
    <property type="nucleotide sequence ID" value="NZ_CP036277.1"/>
</dbReference>
<reference evidence="1 2" key="1">
    <citation type="submission" date="2019-03" db="EMBL/GenBank/DDBJ databases">
        <title>Deep-cultivation of Planctomycetes and their phenomic and genomic characterization uncovers novel biology.</title>
        <authorList>
            <person name="Wiegand S."/>
            <person name="Jogler M."/>
            <person name="Boedeker C."/>
            <person name="Pinto D."/>
            <person name="Vollmers J."/>
            <person name="Rivas-Marin E."/>
            <person name="Kohn T."/>
            <person name="Peeters S.H."/>
            <person name="Heuer A."/>
            <person name="Rast P."/>
            <person name="Oberbeckmann S."/>
            <person name="Bunk B."/>
            <person name="Jeske O."/>
            <person name="Meyerdierks A."/>
            <person name="Storesund J.E."/>
            <person name="Kallscheuer N."/>
            <person name="Luecker S."/>
            <person name="Lage O.M."/>
            <person name="Pohl T."/>
            <person name="Merkel B.J."/>
            <person name="Hornburger P."/>
            <person name="Mueller R.-W."/>
            <person name="Bruemmer F."/>
            <person name="Labrenz M."/>
            <person name="Spormann A.M."/>
            <person name="Op den Camp H."/>
            <person name="Overmann J."/>
            <person name="Amann R."/>
            <person name="Jetten M.S.M."/>
            <person name="Mascher T."/>
            <person name="Medema M.H."/>
            <person name="Devos D.P."/>
            <person name="Kaster A.-K."/>
            <person name="Ovreas L."/>
            <person name="Rohde M."/>
            <person name="Galperin M.Y."/>
            <person name="Jogler C."/>
        </authorList>
    </citation>
    <scope>NUCLEOTIDE SEQUENCE [LARGE SCALE GENOMIC DNA]</scope>
    <source>
        <strain evidence="1 2">Enr10</strain>
    </source>
</reference>
<evidence type="ECO:0000313" key="1">
    <source>
        <dbReference type="EMBL" id="QDT25450.1"/>
    </source>
</evidence>
<gene>
    <name evidence="1" type="ORF">Enr10x_07460</name>
</gene>
<evidence type="ECO:0000313" key="2">
    <source>
        <dbReference type="Proteomes" id="UP000315647"/>
    </source>
</evidence>
<dbReference type="AlphaFoldDB" id="A0A518A149"/>
<keyword evidence="2" id="KW-1185">Reference proteome</keyword>